<dbReference type="GO" id="GO:0008832">
    <property type="term" value="F:dGTPase activity"/>
    <property type="evidence" value="ECO:0007669"/>
    <property type="project" value="UniProtKB-EC"/>
</dbReference>
<dbReference type="EC" id="3.1.5.1" evidence="3"/>
<dbReference type="PANTHER" id="PTHR11373">
    <property type="entry name" value="DEOXYNUCLEOSIDE TRIPHOSPHATE TRIPHOSPHOHYDROLASE"/>
    <property type="match status" value="1"/>
</dbReference>
<comment type="caution">
    <text evidence="3">As this bacterium is not an Enterobacterale, this protein may not have a true dGTPase activity.</text>
</comment>
<comment type="caution">
    <text evidence="5">The sequence shown here is derived from an EMBL/GenBank/DDBJ whole genome shotgun (WGS) entry which is preliminary data.</text>
</comment>
<dbReference type="PROSITE" id="PS51831">
    <property type="entry name" value="HD"/>
    <property type="match status" value="1"/>
</dbReference>
<dbReference type="InterPro" id="IPR023293">
    <property type="entry name" value="dGTP_triP_hydro_central_sf"/>
</dbReference>
<keyword evidence="6" id="KW-1185">Reference proteome</keyword>
<dbReference type="NCBIfam" id="TIGR01353">
    <property type="entry name" value="dGTP_triPase"/>
    <property type="match status" value="1"/>
</dbReference>
<proteinExistence type="inferred from homology"/>
<dbReference type="SMART" id="SM00471">
    <property type="entry name" value="HDc"/>
    <property type="match status" value="1"/>
</dbReference>
<sequence>MIDFRSKILAHRPYGEPRNLSGRSLQRQFESDRGRIINSAAIRRLQQKTQVFPLERNAAVRSRLTHSLEVQQTGRFIVQTIFDRLSDTQLAQYGLTDMENSVESLVEMGCLMHDVGNPPFGHFGEAAINDWFSRYIPALFPAEVSALLPTRDQLMRDVCQFEGNAQAIRLLQNLLGLNLTWSQAAIVMKYTRPAIEPKPAHDDALSYLKKKPGWYFSEQSYIERLCAALEITQGHRHPLAYIMEAADDISYCLADIEDAVEKDILSLNELESHLLAQHSALIEQWQLPDKGILSGAISYASEQAQRQGINHVSQFFTFLRVKLIHPLVKHAASRFLDNIEAVFHGNFNQALLEDRSPAHAITETLKQVAFKQVFCHKEVERMELKGYKVITGLLDAYRPLLELSEDEFMALSASGKKPLVASRLYNKLPGKHKATYHQALKDAQVNHCLCPGLEFYHRCRLIQDYISGMTDQFAWDEYRTLMAID</sequence>
<dbReference type="Gene3D" id="1.10.3210.10">
    <property type="entry name" value="Hypothetical protein af1432"/>
    <property type="match status" value="2"/>
</dbReference>
<dbReference type="PANTHER" id="PTHR11373:SF32">
    <property type="entry name" value="DEOXYGUANOSINETRIPHOSPHATE TRIPHOSPHOHYDROLASE"/>
    <property type="match status" value="1"/>
</dbReference>
<evidence type="ECO:0000313" key="6">
    <source>
        <dbReference type="Proteomes" id="UP001202831"/>
    </source>
</evidence>
<gene>
    <name evidence="3 5" type="primary">dgt</name>
    <name evidence="5" type="ORF">L2725_09260</name>
</gene>
<evidence type="ECO:0000313" key="5">
    <source>
        <dbReference type="EMBL" id="MCL2913979.1"/>
    </source>
</evidence>
<feature type="domain" description="HD" evidence="4">
    <location>
        <begin position="63"/>
        <end position="252"/>
    </location>
</feature>
<evidence type="ECO:0000256" key="1">
    <source>
        <dbReference type="ARBA" id="ARBA00022801"/>
    </source>
</evidence>
<dbReference type="Gene3D" id="1.10.3410.10">
    <property type="entry name" value="putative deoxyguanosinetriphosphate triphosphohydrolase like domain"/>
    <property type="match status" value="1"/>
</dbReference>
<dbReference type="NCBIfam" id="NF003429">
    <property type="entry name" value="PRK04926.1"/>
    <property type="match status" value="1"/>
</dbReference>
<protein>
    <recommendedName>
        <fullName evidence="3">Probable deoxyguanosinetriphosphate triphosphohydrolase</fullName>
        <shortName evidence="3">dGTP triphosphohydrolase</shortName>
        <shortName evidence="3">dGTPase</shortName>
        <ecNumber evidence="3">3.1.5.1</ecNumber>
    </recommendedName>
</protein>
<evidence type="ECO:0000256" key="3">
    <source>
        <dbReference type="HAMAP-Rule" id="MF_00030"/>
    </source>
</evidence>
<name>A0ABT0N6D2_9GAMM</name>
<accession>A0ABT0N6D2</accession>
<evidence type="ECO:0000259" key="4">
    <source>
        <dbReference type="PROSITE" id="PS51831"/>
    </source>
</evidence>
<dbReference type="SUPFAM" id="SSF109604">
    <property type="entry name" value="HD-domain/PDEase-like"/>
    <property type="match status" value="1"/>
</dbReference>
<comment type="catalytic activity">
    <reaction evidence="3">
        <text>dGTP + H2O = 2'-deoxyguanosine + triphosphate + H(+)</text>
        <dbReference type="Rhea" id="RHEA:15193"/>
        <dbReference type="ChEBI" id="CHEBI:15377"/>
        <dbReference type="ChEBI" id="CHEBI:15378"/>
        <dbReference type="ChEBI" id="CHEBI:17172"/>
        <dbReference type="ChEBI" id="CHEBI:18036"/>
        <dbReference type="ChEBI" id="CHEBI:61429"/>
        <dbReference type="EC" id="3.1.5.1"/>
    </reaction>
</comment>
<dbReference type="RefSeq" id="WP_249248717.1">
    <property type="nucleotide sequence ID" value="NZ_JAKIKT010000003.1"/>
</dbReference>
<dbReference type="HAMAP" id="MF_00030">
    <property type="entry name" value="dGTPase_type1"/>
    <property type="match status" value="1"/>
</dbReference>
<keyword evidence="2 3" id="KW-0460">Magnesium</keyword>
<organism evidence="5 6">
    <name type="scientific">Shewanella corallii</name>
    <dbReference type="NCBI Taxonomy" id="560080"/>
    <lineage>
        <taxon>Bacteria</taxon>
        <taxon>Pseudomonadati</taxon>
        <taxon>Pseudomonadota</taxon>
        <taxon>Gammaproteobacteria</taxon>
        <taxon>Alteromonadales</taxon>
        <taxon>Shewanellaceae</taxon>
        <taxon>Shewanella</taxon>
    </lineage>
</organism>
<dbReference type="InterPro" id="IPR020779">
    <property type="entry name" value="dNTPase_1"/>
</dbReference>
<comment type="cofactor">
    <cofactor evidence="3">
        <name>Mg(2+)</name>
        <dbReference type="ChEBI" id="CHEBI:18420"/>
    </cofactor>
</comment>
<dbReference type="InterPro" id="IPR006674">
    <property type="entry name" value="HD_domain"/>
</dbReference>
<evidence type="ECO:0000256" key="2">
    <source>
        <dbReference type="ARBA" id="ARBA00022842"/>
    </source>
</evidence>
<dbReference type="Proteomes" id="UP001202831">
    <property type="component" value="Unassembled WGS sequence"/>
</dbReference>
<keyword evidence="1 3" id="KW-0378">Hydrolase</keyword>
<dbReference type="EMBL" id="JAKIKT010000003">
    <property type="protein sequence ID" value="MCL2913979.1"/>
    <property type="molecule type" value="Genomic_DNA"/>
</dbReference>
<comment type="function">
    <text evidence="3">dGTPase preferentially hydrolyzes dGTP over the other canonical NTPs.</text>
</comment>
<dbReference type="InterPro" id="IPR003607">
    <property type="entry name" value="HD/PDEase_dom"/>
</dbReference>
<dbReference type="InterPro" id="IPR006261">
    <property type="entry name" value="dGTPase"/>
</dbReference>
<reference evidence="5 6" key="1">
    <citation type="submission" date="2022-01" db="EMBL/GenBank/DDBJ databases">
        <title>Whole genome-based taxonomy of the Shewanellaceae.</title>
        <authorList>
            <person name="Martin-Rodriguez A.J."/>
        </authorList>
    </citation>
    <scope>NUCLEOTIDE SEQUENCE [LARGE SCALE GENOMIC DNA]</scope>
    <source>
        <strain evidence="5 6">DSM 21332</strain>
    </source>
</reference>
<dbReference type="InterPro" id="IPR050135">
    <property type="entry name" value="dGTPase-like"/>
</dbReference>
<comment type="similarity">
    <text evidence="3">Belongs to the dGTPase family. Type 1 subfamily.</text>
</comment>